<evidence type="ECO:0000313" key="6">
    <source>
        <dbReference type="EMBL" id="EGJ70556.1"/>
    </source>
</evidence>
<dbReference type="SUPFAM" id="SSF63411">
    <property type="entry name" value="LuxS/MPP-like metallohydrolase"/>
    <property type="match status" value="2"/>
</dbReference>
<protein>
    <submittedName>
        <fullName evidence="6">Processing peptidase</fullName>
        <ecNumber evidence="6">3.4.24.64</ecNumber>
    </submittedName>
</protein>
<dbReference type="EMBL" id="CM001167">
    <property type="protein sequence ID" value="EGJ70556.1"/>
    <property type="molecule type" value="Genomic_DNA"/>
</dbReference>
<dbReference type="Gene3D" id="3.30.830.10">
    <property type="entry name" value="Metalloenzyme, LuxS/M16 peptidase-like"/>
    <property type="match status" value="2"/>
</dbReference>
<dbReference type="InterPro" id="IPR011765">
    <property type="entry name" value="Pept_M16_N"/>
</dbReference>
<gene>
    <name evidence="6" type="ORF">Bcop_0337</name>
</gene>
<dbReference type="Proteomes" id="UP000018439">
    <property type="component" value="Chromosome"/>
</dbReference>
<comment type="similarity">
    <text evidence="2 3">Belongs to the peptidase M16 family.</text>
</comment>
<feature type="domain" description="Peptidase M16 N-terminal" evidence="4">
    <location>
        <begin position="15"/>
        <end position="159"/>
    </location>
</feature>
<dbReference type="PANTHER" id="PTHR11851">
    <property type="entry name" value="METALLOPROTEASE"/>
    <property type="match status" value="1"/>
</dbReference>
<organism evidence="6 7">
    <name type="scientific">Bacteroides coprosuis DSM 18011</name>
    <dbReference type="NCBI Taxonomy" id="679937"/>
    <lineage>
        <taxon>Bacteria</taxon>
        <taxon>Pseudomonadati</taxon>
        <taxon>Bacteroidota</taxon>
        <taxon>Bacteroidia</taxon>
        <taxon>Bacteroidales</taxon>
        <taxon>Bacteroidaceae</taxon>
        <taxon>Bacteroides</taxon>
    </lineage>
</organism>
<dbReference type="GO" id="GO:0046872">
    <property type="term" value="F:metal ion binding"/>
    <property type="evidence" value="ECO:0007669"/>
    <property type="project" value="InterPro"/>
</dbReference>
<dbReference type="InterPro" id="IPR007863">
    <property type="entry name" value="Peptidase_M16_C"/>
</dbReference>
<dbReference type="STRING" id="679937.Bcop_0337"/>
<dbReference type="OrthoDB" id="9811314at2"/>
<dbReference type="InterPro" id="IPR001431">
    <property type="entry name" value="Pept_M16_Zn_BS"/>
</dbReference>
<evidence type="ECO:0000259" key="4">
    <source>
        <dbReference type="Pfam" id="PF00675"/>
    </source>
</evidence>
<accession>F3ZQP8</accession>
<evidence type="ECO:0000313" key="7">
    <source>
        <dbReference type="Proteomes" id="UP000018439"/>
    </source>
</evidence>
<dbReference type="GO" id="GO:0004222">
    <property type="term" value="F:metalloendopeptidase activity"/>
    <property type="evidence" value="ECO:0007669"/>
    <property type="project" value="UniProtKB-EC"/>
</dbReference>
<dbReference type="InterPro" id="IPR050361">
    <property type="entry name" value="MPP/UQCRC_Complex"/>
</dbReference>
<name>F3ZQP8_9BACE</name>
<evidence type="ECO:0000256" key="1">
    <source>
        <dbReference type="ARBA" id="ARBA00001947"/>
    </source>
</evidence>
<keyword evidence="6" id="KW-0378">Hydrolase</keyword>
<dbReference type="HOGENOM" id="CLU_009902_3_2_10"/>
<dbReference type="InterPro" id="IPR011249">
    <property type="entry name" value="Metalloenz_LuxS/M16"/>
</dbReference>
<sequence>MSYFQYTLPNGLRIILEPTDSKVAYCGYAINAGTRDESEAESGMAHLVEHLLFKGTKHRKAWHILNRMENVGGDLNAYTNKEETIVYSAFLVEHFSRAVELLTDIVFYSTYPEEELHKEVEVIIEEILSYRDSPSELIFDEFETMLFQEHPLGRDILGDEKQLKKYVSQRVLAFTNRYYRPNNMVFFVRGKLTSKRVVSVLERFTDGLTQEIIPLHRDKPLLLPAYTKVVRKDTHQSHVMIGSRSYNYFDQKRDALYLLNNVLGGPGMNSKLNIALREKHGLVYSVESNMTSYTDAGLFSIYFGADVKDSDKCIDLIRKELKDLRENRLSSLKLSMAKKQLIGQIGVASDSSESLALGMGKTYLHFNKCDTFETIYKKITSLTSVDLLSVANEVLDEDKLFYLIYK</sequence>
<evidence type="ECO:0000256" key="2">
    <source>
        <dbReference type="ARBA" id="ARBA00007261"/>
    </source>
</evidence>
<evidence type="ECO:0000256" key="3">
    <source>
        <dbReference type="RuleBase" id="RU004447"/>
    </source>
</evidence>
<comment type="cofactor">
    <cofactor evidence="1">
        <name>Zn(2+)</name>
        <dbReference type="ChEBI" id="CHEBI:29105"/>
    </cofactor>
</comment>
<dbReference type="Pfam" id="PF00675">
    <property type="entry name" value="Peptidase_M16"/>
    <property type="match status" value="1"/>
</dbReference>
<reference evidence="6 7" key="1">
    <citation type="journal article" date="2011" name="Stand. Genomic Sci.">
        <title>Non-contiguous finished genome sequence of Bacteroides coprosuis type strain (PC139).</title>
        <authorList>
            <person name="Land M."/>
            <person name="Held B."/>
            <person name="Gronow S."/>
            <person name="Abt B."/>
            <person name="Lucas S."/>
            <person name="Del Rio T.G."/>
            <person name="Nolan M."/>
            <person name="Tice H."/>
            <person name="Cheng J.F."/>
            <person name="Pitluck S."/>
            <person name="Liolios K."/>
            <person name="Pagani I."/>
            <person name="Ivanova N."/>
            <person name="Mavromatis K."/>
            <person name="Mikhailova N."/>
            <person name="Pati A."/>
            <person name="Tapia R."/>
            <person name="Han C."/>
            <person name="Goodwin L."/>
            <person name="Chen A."/>
            <person name="Palaniappan K."/>
            <person name="Hauser L."/>
            <person name="Brambilla E.M."/>
            <person name="Rohde M."/>
            <person name="Goker M."/>
            <person name="Detter J.C."/>
            <person name="Woyke T."/>
            <person name="Bristow J."/>
            <person name="Eisen J.A."/>
            <person name="Markowitz V."/>
            <person name="Hugenholtz P."/>
            <person name="Kyrpides N.C."/>
            <person name="Klenk H.P."/>
            <person name="Lapidus A."/>
        </authorList>
    </citation>
    <scope>NUCLEOTIDE SEQUENCE</scope>
    <source>
        <strain evidence="6 7">DSM 18011</strain>
    </source>
</reference>
<feature type="domain" description="Peptidase M16 C-terminal" evidence="5">
    <location>
        <begin position="169"/>
        <end position="341"/>
    </location>
</feature>
<dbReference type="PANTHER" id="PTHR11851:SF49">
    <property type="entry name" value="MITOCHONDRIAL-PROCESSING PEPTIDASE SUBUNIT ALPHA"/>
    <property type="match status" value="1"/>
</dbReference>
<dbReference type="AlphaFoldDB" id="F3ZQP8"/>
<dbReference type="Pfam" id="PF05193">
    <property type="entry name" value="Peptidase_M16_C"/>
    <property type="match status" value="1"/>
</dbReference>
<dbReference type="PROSITE" id="PS00143">
    <property type="entry name" value="INSULINASE"/>
    <property type="match status" value="1"/>
</dbReference>
<dbReference type="EC" id="3.4.24.64" evidence="6"/>
<keyword evidence="7" id="KW-1185">Reference proteome</keyword>
<dbReference type="GO" id="GO:0006508">
    <property type="term" value="P:proteolysis"/>
    <property type="evidence" value="ECO:0007669"/>
    <property type="project" value="InterPro"/>
</dbReference>
<evidence type="ECO:0000259" key="5">
    <source>
        <dbReference type="Pfam" id="PF05193"/>
    </source>
</evidence>
<dbReference type="eggNOG" id="COG0612">
    <property type="taxonomic scope" value="Bacteria"/>
</dbReference>
<proteinExistence type="inferred from homology"/>